<dbReference type="AlphaFoldDB" id="A0A9D4RW70"/>
<name>A0A9D4RW70_DREPO</name>
<proteinExistence type="predicted"/>
<dbReference type="GO" id="GO:0046474">
    <property type="term" value="P:glycerophospholipid biosynthetic process"/>
    <property type="evidence" value="ECO:0007669"/>
    <property type="project" value="TreeGrafter"/>
</dbReference>
<dbReference type="PANTHER" id="PTHR14269">
    <property type="entry name" value="CDP-DIACYLGLYCEROL--GLYCEROL-3-PHOSPHATE 3-PHOSPHATIDYLTRANSFERASE-RELATED"/>
    <property type="match status" value="1"/>
</dbReference>
<organism evidence="1 2">
    <name type="scientific">Dreissena polymorpha</name>
    <name type="common">Zebra mussel</name>
    <name type="synonym">Mytilus polymorpha</name>
    <dbReference type="NCBI Taxonomy" id="45954"/>
    <lineage>
        <taxon>Eukaryota</taxon>
        <taxon>Metazoa</taxon>
        <taxon>Spiralia</taxon>
        <taxon>Lophotrochozoa</taxon>
        <taxon>Mollusca</taxon>
        <taxon>Bivalvia</taxon>
        <taxon>Autobranchia</taxon>
        <taxon>Heteroconchia</taxon>
        <taxon>Euheterodonta</taxon>
        <taxon>Imparidentia</taxon>
        <taxon>Neoheterodontei</taxon>
        <taxon>Myida</taxon>
        <taxon>Dreissenoidea</taxon>
        <taxon>Dreissenidae</taxon>
        <taxon>Dreissena</taxon>
    </lineage>
</organism>
<dbReference type="Gene3D" id="3.40.50.1000">
    <property type="entry name" value="HAD superfamily/HAD-like"/>
    <property type="match status" value="1"/>
</dbReference>
<dbReference type="Proteomes" id="UP000828390">
    <property type="component" value="Unassembled WGS sequence"/>
</dbReference>
<comment type="caution">
    <text evidence="1">The sequence shown here is derived from an EMBL/GenBank/DDBJ whole genome shotgun (WGS) entry which is preliminary data.</text>
</comment>
<dbReference type="GO" id="GO:0005739">
    <property type="term" value="C:mitochondrion"/>
    <property type="evidence" value="ECO:0007669"/>
    <property type="project" value="TreeGrafter"/>
</dbReference>
<sequence>MGDQLTAHYRCALVRWETLCSTQGNPIPTSTSAGLQHGPAVDVRGLHAQKISGRELKYTALVGKPSELTYHHADYLLYQQALKMGIKGIHTIYCVGDNPESDIYGANLYNKYLEKRVQQRVKKPVHQVVGSHAPEYDSDSEFESDLPDELSGVYAKSCQSILVCTGVYCSSRDYVTYGRPRSSNHNHRDFVLDPVLTQPMYVTQNVYEAVKLVFEKEKVVLPSS</sequence>
<accession>A0A9D4RW70</accession>
<reference evidence="1" key="2">
    <citation type="submission" date="2020-11" db="EMBL/GenBank/DDBJ databases">
        <authorList>
            <person name="McCartney M.A."/>
            <person name="Auch B."/>
            <person name="Kono T."/>
            <person name="Mallez S."/>
            <person name="Becker A."/>
            <person name="Gohl D.M."/>
            <person name="Silverstein K.A.T."/>
            <person name="Koren S."/>
            <person name="Bechman K.B."/>
            <person name="Herman A."/>
            <person name="Abrahante J.E."/>
            <person name="Garbe J."/>
        </authorList>
    </citation>
    <scope>NUCLEOTIDE SEQUENCE</scope>
    <source>
        <strain evidence="1">Duluth1</strain>
        <tissue evidence="1">Whole animal</tissue>
    </source>
</reference>
<protein>
    <submittedName>
        <fullName evidence="1">Uncharacterized protein</fullName>
    </submittedName>
</protein>
<keyword evidence="2" id="KW-1185">Reference proteome</keyword>
<evidence type="ECO:0000313" key="1">
    <source>
        <dbReference type="EMBL" id="KAH3881128.1"/>
    </source>
</evidence>
<dbReference type="EMBL" id="JAIWYP010000001">
    <property type="protein sequence ID" value="KAH3881128.1"/>
    <property type="molecule type" value="Genomic_DNA"/>
</dbReference>
<evidence type="ECO:0000313" key="2">
    <source>
        <dbReference type="Proteomes" id="UP000828390"/>
    </source>
</evidence>
<dbReference type="InterPro" id="IPR023214">
    <property type="entry name" value="HAD_sf"/>
</dbReference>
<reference evidence="1" key="1">
    <citation type="journal article" date="2019" name="bioRxiv">
        <title>The Genome of the Zebra Mussel, Dreissena polymorpha: A Resource for Invasive Species Research.</title>
        <authorList>
            <person name="McCartney M.A."/>
            <person name="Auch B."/>
            <person name="Kono T."/>
            <person name="Mallez S."/>
            <person name="Zhang Y."/>
            <person name="Obille A."/>
            <person name="Becker A."/>
            <person name="Abrahante J.E."/>
            <person name="Garbe J."/>
            <person name="Badalamenti J.P."/>
            <person name="Herman A."/>
            <person name="Mangelson H."/>
            <person name="Liachko I."/>
            <person name="Sullivan S."/>
            <person name="Sone E.D."/>
            <person name="Koren S."/>
            <person name="Silverstein K.A.T."/>
            <person name="Beckman K.B."/>
            <person name="Gohl D.M."/>
        </authorList>
    </citation>
    <scope>NUCLEOTIDE SEQUENCE</scope>
    <source>
        <strain evidence="1">Duluth1</strain>
        <tissue evidence="1">Whole animal</tissue>
    </source>
</reference>
<dbReference type="PANTHER" id="PTHR14269:SF4">
    <property type="entry name" value="CAT EYE SYNDROME CRITICAL REGION PROTEIN 5"/>
    <property type="match status" value="1"/>
</dbReference>
<dbReference type="InterPro" id="IPR050324">
    <property type="entry name" value="CDP-alcohol_PTase-I"/>
</dbReference>
<gene>
    <name evidence="1" type="ORF">DPMN_005051</name>
</gene>